<sequence>MTSPVSRFTEHFDVLPPLLTPGTPGTPITPATAGPATPSSPFSPHFCMDDASDTYFKTVDHDALTTSSSCVSLSSDETKKQSTQRLHKLKRLLFGDKKQETLQLRLPERKSQESSTKIQ</sequence>
<reference evidence="2" key="1">
    <citation type="submission" date="2020-01" db="EMBL/GenBank/DDBJ databases">
        <title>Genome Sequencing of Three Apophysomyces-Like Fungal Strains Confirms a Novel Fungal Genus in the Mucoromycota with divergent Burkholderia-like Endosymbiotic Bacteria.</title>
        <authorList>
            <person name="Stajich J.E."/>
            <person name="Macias A.M."/>
            <person name="Carter-House D."/>
            <person name="Lovett B."/>
            <person name="Kasson L.R."/>
            <person name="Berry K."/>
            <person name="Grigoriev I."/>
            <person name="Chang Y."/>
            <person name="Spatafora J."/>
            <person name="Kasson M.T."/>
        </authorList>
    </citation>
    <scope>NUCLEOTIDE SEQUENCE</scope>
    <source>
        <strain evidence="2">NRRL A-21654</strain>
    </source>
</reference>
<evidence type="ECO:0000313" key="3">
    <source>
        <dbReference type="Proteomes" id="UP000605846"/>
    </source>
</evidence>
<dbReference type="EMBL" id="JABAYA010000051">
    <property type="protein sequence ID" value="KAF7727709.1"/>
    <property type="molecule type" value="Genomic_DNA"/>
</dbReference>
<accession>A0A8H7EPY9</accession>
<name>A0A8H7EPY9_9FUNG</name>
<dbReference type="AlphaFoldDB" id="A0A8H7EPY9"/>
<dbReference type="Proteomes" id="UP000605846">
    <property type="component" value="Unassembled WGS sequence"/>
</dbReference>
<evidence type="ECO:0000313" key="2">
    <source>
        <dbReference type="EMBL" id="KAF7727709.1"/>
    </source>
</evidence>
<feature type="region of interest" description="Disordered" evidence="1">
    <location>
        <begin position="14"/>
        <end position="40"/>
    </location>
</feature>
<gene>
    <name evidence="2" type="ORF">EC973_007265</name>
</gene>
<proteinExistence type="predicted"/>
<organism evidence="2 3">
    <name type="scientific">Apophysomyces ossiformis</name>
    <dbReference type="NCBI Taxonomy" id="679940"/>
    <lineage>
        <taxon>Eukaryota</taxon>
        <taxon>Fungi</taxon>
        <taxon>Fungi incertae sedis</taxon>
        <taxon>Mucoromycota</taxon>
        <taxon>Mucoromycotina</taxon>
        <taxon>Mucoromycetes</taxon>
        <taxon>Mucorales</taxon>
        <taxon>Mucorineae</taxon>
        <taxon>Mucoraceae</taxon>
        <taxon>Apophysomyces</taxon>
    </lineage>
</organism>
<comment type="caution">
    <text evidence="2">The sequence shown here is derived from an EMBL/GenBank/DDBJ whole genome shotgun (WGS) entry which is preliminary data.</text>
</comment>
<keyword evidence="3" id="KW-1185">Reference proteome</keyword>
<protein>
    <submittedName>
        <fullName evidence="2">Uncharacterized protein</fullName>
    </submittedName>
</protein>
<evidence type="ECO:0000256" key="1">
    <source>
        <dbReference type="SAM" id="MobiDB-lite"/>
    </source>
</evidence>
<feature type="compositionally biased region" description="Low complexity" evidence="1">
    <location>
        <begin position="15"/>
        <end position="40"/>
    </location>
</feature>